<feature type="transmembrane region" description="Helical" evidence="7">
    <location>
        <begin position="60"/>
        <end position="83"/>
    </location>
</feature>
<dbReference type="STRING" id="477690.SAMN05216474_2041"/>
<dbReference type="AlphaFoldDB" id="A0A1I7AFT5"/>
<feature type="transmembrane region" description="Helical" evidence="7">
    <location>
        <begin position="143"/>
        <end position="163"/>
    </location>
</feature>
<reference evidence="9 10" key="1">
    <citation type="submission" date="2016-10" db="EMBL/GenBank/DDBJ databases">
        <authorList>
            <person name="de Groot N.N."/>
        </authorList>
    </citation>
    <scope>NUCLEOTIDE SEQUENCE [LARGE SCALE GENOMIC DNA]</scope>
    <source>
        <strain evidence="9 10">CGMCC 1.7005</strain>
    </source>
</reference>
<feature type="transmembrane region" description="Helical" evidence="7">
    <location>
        <begin position="103"/>
        <end position="122"/>
    </location>
</feature>
<keyword evidence="5" id="KW-1015">Disulfide bond</keyword>
<evidence type="ECO:0000256" key="2">
    <source>
        <dbReference type="ARBA" id="ARBA00022692"/>
    </source>
</evidence>
<organism evidence="9 10">
    <name type="scientific">Lishizhenia tianjinensis</name>
    <dbReference type="NCBI Taxonomy" id="477690"/>
    <lineage>
        <taxon>Bacteria</taxon>
        <taxon>Pseudomonadati</taxon>
        <taxon>Bacteroidota</taxon>
        <taxon>Flavobacteriia</taxon>
        <taxon>Flavobacteriales</taxon>
        <taxon>Crocinitomicaceae</taxon>
        <taxon>Lishizhenia</taxon>
    </lineage>
</organism>
<dbReference type="Proteomes" id="UP000236454">
    <property type="component" value="Unassembled WGS sequence"/>
</dbReference>
<dbReference type="InterPro" id="IPR053934">
    <property type="entry name" value="HTTM_dom"/>
</dbReference>
<feature type="transmembrane region" description="Helical" evidence="7">
    <location>
        <begin position="290"/>
        <end position="311"/>
    </location>
</feature>
<dbReference type="SMART" id="SM00752">
    <property type="entry name" value="HTTM"/>
    <property type="match status" value="1"/>
</dbReference>
<protein>
    <submittedName>
        <fullName evidence="9">Vitamin K-dependent gamma-carboxylase</fullName>
    </submittedName>
</protein>
<dbReference type="Pfam" id="PF22777">
    <property type="entry name" value="VKGC_lumenal_dom"/>
    <property type="match status" value="1"/>
</dbReference>
<dbReference type="InterPro" id="IPR053935">
    <property type="entry name" value="VKGC_lumenal_dom"/>
</dbReference>
<dbReference type="RefSeq" id="WP_170853733.1">
    <property type="nucleotide sequence ID" value="NZ_FPAS01000003.1"/>
</dbReference>
<keyword evidence="10" id="KW-1185">Reference proteome</keyword>
<evidence type="ECO:0000313" key="10">
    <source>
        <dbReference type="Proteomes" id="UP000236454"/>
    </source>
</evidence>
<feature type="transmembrane region" description="Helical" evidence="7">
    <location>
        <begin position="6"/>
        <end position="29"/>
    </location>
</feature>
<dbReference type="Pfam" id="PF05090">
    <property type="entry name" value="HTTM"/>
    <property type="match status" value="1"/>
</dbReference>
<evidence type="ECO:0000256" key="4">
    <source>
        <dbReference type="ARBA" id="ARBA00023136"/>
    </source>
</evidence>
<evidence type="ECO:0000256" key="1">
    <source>
        <dbReference type="ARBA" id="ARBA00004127"/>
    </source>
</evidence>
<keyword evidence="4 7" id="KW-0472">Membrane</keyword>
<dbReference type="EMBL" id="FPAS01000003">
    <property type="protein sequence ID" value="SFT73720.1"/>
    <property type="molecule type" value="Genomic_DNA"/>
</dbReference>
<keyword evidence="6" id="KW-0456">Lyase</keyword>
<dbReference type="GO" id="GO:0008488">
    <property type="term" value="F:gamma-glutamyl carboxylase activity"/>
    <property type="evidence" value="ECO:0007669"/>
    <property type="project" value="InterPro"/>
</dbReference>
<evidence type="ECO:0000256" key="3">
    <source>
        <dbReference type="ARBA" id="ARBA00022989"/>
    </source>
</evidence>
<gene>
    <name evidence="9" type="ORF">SAMN05216474_2041</name>
</gene>
<feature type="transmembrane region" description="Helical" evidence="7">
    <location>
        <begin position="197"/>
        <end position="218"/>
    </location>
</feature>
<dbReference type="PANTHER" id="PTHR12639:SF7">
    <property type="entry name" value="HTTM DOMAIN-CONTAINING PROTEIN"/>
    <property type="match status" value="1"/>
</dbReference>
<evidence type="ECO:0000256" key="5">
    <source>
        <dbReference type="ARBA" id="ARBA00023157"/>
    </source>
</evidence>
<proteinExistence type="predicted"/>
<keyword evidence="3 7" id="KW-1133">Transmembrane helix</keyword>
<dbReference type="InterPro" id="IPR011020">
    <property type="entry name" value="HTTM-like"/>
</dbReference>
<feature type="domain" description="HTTM-like" evidence="8">
    <location>
        <begin position="2"/>
        <end position="262"/>
    </location>
</feature>
<feature type="transmembrane region" description="Helical" evidence="7">
    <location>
        <begin position="225"/>
        <end position="241"/>
    </location>
</feature>
<dbReference type="InterPro" id="IPR007782">
    <property type="entry name" value="VKG_COase"/>
</dbReference>
<accession>A0A1I7AFT5</accession>
<name>A0A1I7AFT5_9FLAO</name>
<dbReference type="GO" id="GO:0012505">
    <property type="term" value="C:endomembrane system"/>
    <property type="evidence" value="ECO:0007669"/>
    <property type="project" value="UniProtKB-SubCell"/>
</dbReference>
<evidence type="ECO:0000313" key="9">
    <source>
        <dbReference type="EMBL" id="SFT73720.1"/>
    </source>
</evidence>
<sequence length="445" mass="52786">MYRGVSIAPLVVFRIIFGALMLFGAVRFLSKGWVFDNYILPDFHFTYLGFDWVEKLPGNWMYLPFILMIIASIGMILGAFYRINATLLFLSFSYIELIDKTYYLNHYYFVSLMLLLLIFIPAHRRFSLDLKIFKLQQWDEVPAIYRNIICFLLGLVYFFAGIAKIEYDWLVLAQPLKLWLDKFHHLPLIGGILANDYVAYFFAYFGLIYDTTIPFLLLGKKTRPYAYFFVISFHIITWLLFPIGVFPWVMICSTLIFFPASFHLKLLQKLEAWLKVKTQKGMVVTKVNQLYKYFILVFVVVQLLLPFRYLLYPGNLFWNEEGFRFSWRVMLMHKEGLATFYIEDRNTGKQIEIDNSDYLTESQEKQMATQADFLIQYGHHLYDQFKDTLLVYGQHQVHLVDPIVRADVKVSLNGRLNQQFVSKKYNFADLKYDLKHRTFIEEFKP</sequence>
<evidence type="ECO:0000256" key="7">
    <source>
        <dbReference type="SAM" id="Phobius"/>
    </source>
</evidence>
<evidence type="ECO:0000259" key="8">
    <source>
        <dbReference type="SMART" id="SM00752"/>
    </source>
</evidence>
<dbReference type="GO" id="GO:0019842">
    <property type="term" value="F:vitamin binding"/>
    <property type="evidence" value="ECO:0007669"/>
    <property type="project" value="TreeGrafter"/>
</dbReference>
<evidence type="ECO:0000256" key="6">
    <source>
        <dbReference type="ARBA" id="ARBA00023239"/>
    </source>
</evidence>
<dbReference type="PANTHER" id="PTHR12639">
    <property type="entry name" value="VITAMIN K-DEPENDENT GAMMA-CARBOXYLASE"/>
    <property type="match status" value="1"/>
</dbReference>
<keyword evidence="2 7" id="KW-0812">Transmembrane</keyword>
<comment type="subcellular location">
    <subcellularLocation>
        <location evidence="1">Endomembrane system</location>
        <topology evidence="1">Multi-pass membrane protein</topology>
    </subcellularLocation>
</comment>